<evidence type="ECO:0000313" key="11">
    <source>
        <dbReference type="EMBL" id="KAK2180485.1"/>
    </source>
</evidence>
<keyword evidence="7 8" id="KW-0694">RNA-binding</keyword>
<dbReference type="GO" id="GO:0008266">
    <property type="term" value="F:poly(U) RNA binding"/>
    <property type="evidence" value="ECO:0007669"/>
    <property type="project" value="UniProtKB-ARBA"/>
</dbReference>
<dbReference type="Gene3D" id="2.40.50.690">
    <property type="match status" value="1"/>
</dbReference>
<feature type="compositionally biased region" description="Polar residues" evidence="9">
    <location>
        <begin position="56"/>
        <end position="72"/>
    </location>
</feature>
<dbReference type="Pfam" id="PF00773">
    <property type="entry name" value="RNB"/>
    <property type="match status" value="1"/>
</dbReference>
<evidence type="ECO:0000256" key="3">
    <source>
        <dbReference type="ARBA" id="ARBA00022723"/>
    </source>
</evidence>
<keyword evidence="5 8" id="KW-0269">Exonuclease</keyword>
<dbReference type="GO" id="GO:0000956">
    <property type="term" value="P:nuclear-transcribed mRNA catabolic process"/>
    <property type="evidence" value="ECO:0007669"/>
    <property type="project" value="UniProtKB-UniRule"/>
</dbReference>
<dbReference type="AlphaFoldDB" id="A0AAD9L032"/>
<dbReference type="Proteomes" id="UP001209878">
    <property type="component" value="Unassembled WGS sequence"/>
</dbReference>
<comment type="caution">
    <text evidence="11">The sequence shown here is derived from an EMBL/GenBank/DDBJ whole genome shotgun (WGS) entry which is preliminary data.</text>
</comment>
<organism evidence="11 12">
    <name type="scientific">Ridgeia piscesae</name>
    <name type="common">Tubeworm</name>
    <dbReference type="NCBI Taxonomy" id="27915"/>
    <lineage>
        <taxon>Eukaryota</taxon>
        <taxon>Metazoa</taxon>
        <taxon>Spiralia</taxon>
        <taxon>Lophotrochozoa</taxon>
        <taxon>Annelida</taxon>
        <taxon>Polychaeta</taxon>
        <taxon>Sedentaria</taxon>
        <taxon>Canalipalpata</taxon>
        <taxon>Sabellida</taxon>
        <taxon>Siboglinidae</taxon>
        <taxon>Ridgeia</taxon>
    </lineage>
</organism>
<evidence type="ECO:0000256" key="7">
    <source>
        <dbReference type="ARBA" id="ARBA00022884"/>
    </source>
</evidence>
<keyword evidence="8" id="KW-0464">Manganese</keyword>
<dbReference type="InterPro" id="IPR041505">
    <property type="entry name" value="Dis3_CSD2"/>
</dbReference>
<dbReference type="Pfam" id="PF17849">
    <property type="entry name" value="OB_Dis3"/>
    <property type="match status" value="1"/>
</dbReference>
<feature type="site" description="Important for catalytic activity" evidence="8">
    <location>
        <position position="483"/>
    </location>
</feature>
<name>A0AAD9L032_RIDPI</name>
<dbReference type="EC" id="3.1.13.-" evidence="8"/>
<comment type="subcellular location">
    <subcellularLocation>
        <location evidence="8">Cytoplasm</location>
    </subcellularLocation>
    <subcellularLocation>
        <location evidence="8">Cytoplasm</location>
        <location evidence="8">P-body</location>
    </subcellularLocation>
</comment>
<sequence>MSAAGGVQAEEPAAGQRKKQRNRKKNKNRHSPNNDSNDCTNERDAPDGASAFLGSISRTGSSNETGHTGKTSQSRHKPKNTVKDSPACSTPPPKGPASAGSSGRGGNVSRQNASGTPNSGGKSKRQQKNKKKSFDDYWSKEEVQRGLKQGTLIEGTLRINPKNYEDAYLPHPDMKSDVYIAGTLVRNRALNADVVAVEILPREEWRVLMDDLPQANTDDNKQIEDITDSTKAMSVEDTPTSGTGSTPDSTGCASDATAVATPKPVERLNVTGSSQKKPHGTPRKHNPSVKDFLQSDAANSVTRRLFGSNDSSDVTQKMAAIPDKCLLRTGRVVYIIERVHSRACTGHIKPMQDNNPNIALFSPLDHRVPRIQVPISECPEGFLQRANDFKDTLYIARITEWDNTSYAKGTLARSLGEAGEIEPETEGILIENGIDYGDFPPEALNDLPKDLPWKIPADEFASRRDLRSKCIFTIDPATARDLDDAVSCESIGNGEYEVGVHIADVTYFLTSDTCLDAVAGSRATSVYLVQKVVPMLPRLLCEELCSLNPDVDRLTFSVVWKMTEKGEVLEEWFGRSVIRSCAKLSYNHAQGFIDEPAKEWSREELPPISAPFTSNDIRDRVLNLNKMAVNIRKKRFDTGALRLDQVKIQFTLDGETGLPSGYNVYEQRESNMSVPPTQYWENHVRAPWWWPMQYTSYIRRHPPPQEKLIDGLIKTCNSLGIPIKADSAGELNRSLAAFGKGGSKKSAAKLQILTVLCSKPMQNARYFCTGCLGDEEEFRHYALNVPLYTHFTSPIRRYADVMVHRLLAAAIGCGGPPGLTKETANKQCLQCNTKKQAAKRVQDVSSDLFFAIFVKECGPLEEVGMVMEVLDRSFDVVVLRLGVVKRVYCEKLPLLDHSFKKGTKPVLTLKWAIDATHKQVVEQPISIFSVVTCVLKADAQPLKWTVSDRICDITLLNKHTFQRANTPKKLAK</sequence>
<proteinExistence type="inferred from homology"/>
<feature type="compositionally biased region" description="Basic residues" evidence="9">
    <location>
        <begin position="122"/>
        <end position="131"/>
    </location>
</feature>
<reference evidence="11" key="1">
    <citation type="journal article" date="2023" name="Mol. Biol. Evol.">
        <title>Third-Generation Sequencing Reveals the Adaptive Role of the Epigenome in Three Deep-Sea Polychaetes.</title>
        <authorList>
            <person name="Perez M."/>
            <person name="Aroh O."/>
            <person name="Sun Y."/>
            <person name="Lan Y."/>
            <person name="Juniper S.K."/>
            <person name="Young C.R."/>
            <person name="Angers B."/>
            <person name="Qian P.Y."/>
        </authorList>
    </citation>
    <scope>NUCLEOTIDE SEQUENCE</scope>
    <source>
        <strain evidence="11">R07B-5</strain>
    </source>
</reference>
<protein>
    <recommendedName>
        <fullName evidence="8">DIS3-like exonuclease 2</fullName>
        <ecNumber evidence="8">3.1.13.-</ecNumber>
    </recommendedName>
</protein>
<dbReference type="InterPro" id="IPR033771">
    <property type="entry name" value="Rrp44_CSD1"/>
</dbReference>
<gene>
    <name evidence="11" type="ORF">NP493_441g02031</name>
</gene>
<evidence type="ECO:0000256" key="6">
    <source>
        <dbReference type="ARBA" id="ARBA00022842"/>
    </source>
</evidence>
<keyword evidence="2 8" id="KW-0540">Nuclease</keyword>
<keyword evidence="1 8" id="KW-0963">Cytoplasm</keyword>
<comment type="cofactor">
    <cofactor evidence="8">
        <name>Mg(2+)</name>
        <dbReference type="ChEBI" id="CHEBI:18420"/>
    </cofactor>
    <cofactor evidence="8">
        <name>Mn(2+)</name>
        <dbReference type="ChEBI" id="CHEBI:29035"/>
    </cofactor>
</comment>
<feature type="compositionally biased region" description="Basic residues" evidence="9">
    <location>
        <begin position="16"/>
        <end position="30"/>
    </location>
</feature>
<evidence type="ECO:0000256" key="9">
    <source>
        <dbReference type="SAM" id="MobiDB-lite"/>
    </source>
</evidence>
<dbReference type="PROSITE" id="PS01175">
    <property type="entry name" value="RIBONUCLEASE_II"/>
    <property type="match status" value="1"/>
</dbReference>
<dbReference type="FunFam" id="2.40.50.690:FF:000007">
    <property type="entry name" value="DIS3-like exonuclease 2"/>
    <property type="match status" value="1"/>
</dbReference>
<dbReference type="Pfam" id="PF17877">
    <property type="entry name" value="Dis3l2_C_term"/>
    <property type="match status" value="1"/>
</dbReference>
<dbReference type="GO" id="GO:0010587">
    <property type="term" value="P:miRNA catabolic process"/>
    <property type="evidence" value="ECO:0007669"/>
    <property type="project" value="TreeGrafter"/>
</dbReference>
<dbReference type="EMBL" id="JAODUO010000441">
    <property type="protein sequence ID" value="KAK2180485.1"/>
    <property type="molecule type" value="Genomic_DNA"/>
</dbReference>
<evidence type="ECO:0000256" key="4">
    <source>
        <dbReference type="ARBA" id="ARBA00022801"/>
    </source>
</evidence>
<dbReference type="InterPro" id="IPR001900">
    <property type="entry name" value="RNase_II/R"/>
</dbReference>
<dbReference type="GO" id="GO:1990074">
    <property type="term" value="P:polyuridylation-dependent mRNA catabolic process"/>
    <property type="evidence" value="ECO:0007669"/>
    <property type="project" value="UniProtKB-UniRule"/>
</dbReference>
<dbReference type="Pfam" id="PF17216">
    <property type="entry name" value="Rrp44_CSD1"/>
    <property type="match status" value="1"/>
</dbReference>
<feature type="binding site" evidence="8">
    <location>
        <position position="484"/>
    </location>
    <ligand>
        <name>Mg(2+)</name>
        <dbReference type="ChEBI" id="CHEBI:18420"/>
    </ligand>
</feature>
<accession>A0AAD9L032</accession>
<feature type="compositionally biased region" description="Low complexity" evidence="9">
    <location>
        <begin position="237"/>
        <end position="251"/>
    </location>
</feature>
<evidence type="ECO:0000256" key="8">
    <source>
        <dbReference type="HAMAP-Rule" id="MF_03045"/>
    </source>
</evidence>
<dbReference type="Gene3D" id="2.40.50.140">
    <property type="entry name" value="Nucleic acid-binding proteins"/>
    <property type="match status" value="1"/>
</dbReference>
<dbReference type="PANTHER" id="PTHR23355">
    <property type="entry name" value="RIBONUCLEASE"/>
    <property type="match status" value="1"/>
</dbReference>
<dbReference type="HAMAP" id="MF_03045">
    <property type="entry name" value="DIS3L2"/>
    <property type="match status" value="1"/>
</dbReference>
<dbReference type="GO" id="GO:0000175">
    <property type="term" value="F:3'-5'-RNA exonuclease activity"/>
    <property type="evidence" value="ECO:0007669"/>
    <property type="project" value="UniProtKB-UniRule"/>
</dbReference>
<dbReference type="InterPro" id="IPR022966">
    <property type="entry name" value="RNase_II/R_CS"/>
</dbReference>
<dbReference type="InterPro" id="IPR012340">
    <property type="entry name" value="NA-bd_OB-fold"/>
</dbReference>
<evidence type="ECO:0000256" key="5">
    <source>
        <dbReference type="ARBA" id="ARBA00022839"/>
    </source>
</evidence>
<feature type="compositionally biased region" description="Basic residues" evidence="9">
    <location>
        <begin position="276"/>
        <end position="287"/>
    </location>
</feature>
<feature type="domain" description="RNB" evidence="10">
    <location>
        <begin position="463"/>
        <end position="813"/>
    </location>
</feature>
<keyword evidence="4 8" id="KW-0378">Hydrolase</keyword>
<feature type="compositionally biased region" description="Polar residues" evidence="9">
    <location>
        <begin position="108"/>
        <end position="117"/>
    </location>
</feature>
<keyword evidence="3 8" id="KW-0479">Metal-binding</keyword>
<dbReference type="SMART" id="SM00955">
    <property type="entry name" value="RNB"/>
    <property type="match status" value="1"/>
</dbReference>
<dbReference type="PANTHER" id="PTHR23355:SF9">
    <property type="entry name" value="DIS3-LIKE EXONUCLEASE 2"/>
    <property type="match status" value="1"/>
</dbReference>
<feature type="region of interest" description="Disordered" evidence="9">
    <location>
        <begin position="215"/>
        <end position="289"/>
    </location>
</feature>
<dbReference type="GO" id="GO:0046872">
    <property type="term" value="F:metal ion binding"/>
    <property type="evidence" value="ECO:0007669"/>
    <property type="project" value="UniProtKB-KW"/>
</dbReference>
<dbReference type="GO" id="GO:0000932">
    <property type="term" value="C:P-body"/>
    <property type="evidence" value="ECO:0007669"/>
    <property type="project" value="UniProtKB-SubCell"/>
</dbReference>
<evidence type="ECO:0000313" key="12">
    <source>
        <dbReference type="Proteomes" id="UP001209878"/>
    </source>
</evidence>
<feature type="binding site" evidence="8">
    <location>
        <position position="475"/>
    </location>
    <ligand>
        <name>Mg(2+)</name>
        <dbReference type="ChEBI" id="CHEBI:18420"/>
    </ligand>
</feature>
<dbReference type="Gene3D" id="2.40.50.700">
    <property type="match status" value="1"/>
</dbReference>
<evidence type="ECO:0000256" key="2">
    <source>
        <dbReference type="ARBA" id="ARBA00022722"/>
    </source>
</evidence>
<comment type="similarity">
    <text evidence="8">Belongs to the RNR ribonuclease family. DIS3L2 subfamily.</text>
</comment>
<dbReference type="InterPro" id="IPR028591">
    <property type="entry name" value="DIS3L2"/>
</dbReference>
<dbReference type="InterPro" id="IPR041093">
    <property type="entry name" value="Dis3l2-like_C"/>
</dbReference>
<comment type="function">
    <text evidence="8">3'-5'-exoribonuclease that specifically recognizes RNAs polyuridylated at their 3' end and mediates their degradation. Component of an exosome-independent RNA degradation pathway that mediates degradation of cytoplasmic mRNAs that have been deadenylated and subsequently uridylated at their 3'.</text>
</comment>
<evidence type="ECO:0000259" key="10">
    <source>
        <dbReference type="SMART" id="SM00955"/>
    </source>
</evidence>
<dbReference type="InterPro" id="IPR050180">
    <property type="entry name" value="RNR_Ribonuclease"/>
</dbReference>
<evidence type="ECO:0000256" key="1">
    <source>
        <dbReference type="ARBA" id="ARBA00022490"/>
    </source>
</evidence>
<keyword evidence="6 8" id="KW-0460">Magnesium</keyword>
<dbReference type="FunFam" id="2.40.50.700:FF:000003">
    <property type="entry name" value="DIS3-like exonuclease 2"/>
    <property type="match status" value="1"/>
</dbReference>
<dbReference type="SUPFAM" id="SSF50249">
    <property type="entry name" value="Nucleic acid-binding proteins"/>
    <property type="match status" value="3"/>
</dbReference>
<feature type="region of interest" description="Disordered" evidence="9">
    <location>
        <begin position="1"/>
        <end position="137"/>
    </location>
</feature>
<keyword evidence="12" id="KW-1185">Reference proteome</keyword>